<proteinExistence type="predicted"/>
<gene>
    <name evidence="1" type="ORF">ERS852461_04361</name>
</gene>
<evidence type="ECO:0000313" key="2">
    <source>
        <dbReference type="Proteomes" id="UP000095606"/>
    </source>
</evidence>
<evidence type="ECO:0000313" key="1">
    <source>
        <dbReference type="EMBL" id="CUQ14637.1"/>
    </source>
</evidence>
<reference evidence="1 2" key="1">
    <citation type="submission" date="2015-09" db="EMBL/GenBank/DDBJ databases">
        <authorList>
            <consortium name="Pathogen Informatics"/>
        </authorList>
    </citation>
    <scope>NUCLEOTIDE SEQUENCE [LARGE SCALE GENOMIC DNA]</scope>
    <source>
        <strain evidence="1 2">2789STDY5834846</strain>
    </source>
</reference>
<dbReference type="Proteomes" id="UP000095606">
    <property type="component" value="Unassembled WGS sequence"/>
</dbReference>
<sequence length="85" mass="10011">MASIPQAFWSLLSEERKKTIIPNTRPTTSSNNSMHNTMTFTILFFKGAKVYFFRKERGVPFFKKRPILRKSTKMGIFWKVQISSF</sequence>
<organism evidence="1 2">
    <name type="scientific">Bacteroides faecis</name>
    <dbReference type="NCBI Taxonomy" id="674529"/>
    <lineage>
        <taxon>Bacteria</taxon>
        <taxon>Pseudomonadati</taxon>
        <taxon>Bacteroidota</taxon>
        <taxon>Bacteroidia</taxon>
        <taxon>Bacteroidales</taxon>
        <taxon>Bacteroidaceae</taxon>
        <taxon>Bacteroides</taxon>
    </lineage>
</organism>
<dbReference type="EMBL" id="CZAE01000027">
    <property type="protein sequence ID" value="CUQ14637.1"/>
    <property type="molecule type" value="Genomic_DNA"/>
</dbReference>
<name>A0A174U3A2_9BACE</name>
<accession>A0A174U3A2</accession>
<dbReference type="AlphaFoldDB" id="A0A174U3A2"/>
<protein>
    <submittedName>
        <fullName evidence="1">Uncharacterized protein</fullName>
    </submittedName>
</protein>